<reference evidence="8" key="1">
    <citation type="journal article" date="2018" name="Genome Biol. Evol.">
        <title>Genomics and development of Lentinus tigrinus, a white-rot wood-decaying mushroom with dimorphic fruiting bodies.</title>
        <authorList>
            <person name="Wu B."/>
            <person name="Xu Z."/>
            <person name="Knudson A."/>
            <person name="Carlson A."/>
            <person name="Chen N."/>
            <person name="Kovaka S."/>
            <person name="LaButti K."/>
            <person name="Lipzen A."/>
            <person name="Pennachio C."/>
            <person name="Riley R."/>
            <person name="Schakwitz W."/>
            <person name="Umezawa K."/>
            <person name="Ohm R.A."/>
            <person name="Grigoriev I.V."/>
            <person name="Nagy L.G."/>
            <person name="Gibbons J."/>
            <person name="Hibbett D."/>
        </authorList>
    </citation>
    <scope>NUCLEOTIDE SEQUENCE [LARGE SCALE GENOMIC DNA]</scope>
    <source>
        <strain evidence="8">ALCF2SS1-6</strain>
    </source>
</reference>
<dbReference type="GO" id="GO:0016491">
    <property type="term" value="F:oxidoreductase activity"/>
    <property type="evidence" value="ECO:0007669"/>
    <property type="project" value="UniProtKB-KW"/>
</dbReference>
<dbReference type="InterPro" id="IPR016169">
    <property type="entry name" value="FAD-bd_PCMH_sub2"/>
</dbReference>
<dbReference type="Gene3D" id="3.30.43.10">
    <property type="entry name" value="Uridine Diphospho-n-acetylenolpyruvylglucosamine Reductase, domain 2"/>
    <property type="match status" value="1"/>
</dbReference>
<dbReference type="InterPro" id="IPR050416">
    <property type="entry name" value="FAD-linked_Oxidoreductase"/>
</dbReference>
<feature type="chain" id="PRO_5022676659" evidence="6">
    <location>
        <begin position="21"/>
        <end position="522"/>
    </location>
</feature>
<proteinExistence type="inferred from homology"/>
<keyword evidence="5" id="KW-0560">Oxidoreductase</keyword>
<dbReference type="STRING" id="1328759.A0A5C2RQN0"/>
<dbReference type="Pfam" id="PF08031">
    <property type="entry name" value="BBE"/>
    <property type="match status" value="1"/>
</dbReference>
<dbReference type="Gene3D" id="3.30.465.10">
    <property type="match status" value="1"/>
</dbReference>
<dbReference type="PANTHER" id="PTHR42973:SF39">
    <property type="entry name" value="FAD-BINDING PCMH-TYPE DOMAIN-CONTAINING PROTEIN"/>
    <property type="match status" value="1"/>
</dbReference>
<keyword evidence="3" id="KW-0285">Flavoprotein</keyword>
<evidence type="ECO:0000256" key="4">
    <source>
        <dbReference type="ARBA" id="ARBA00022827"/>
    </source>
</evidence>
<protein>
    <submittedName>
        <fullName evidence="8">FAD-binding domain-containing protein</fullName>
    </submittedName>
</protein>
<dbReference type="AlphaFoldDB" id="A0A5C2RQN0"/>
<evidence type="ECO:0000256" key="6">
    <source>
        <dbReference type="SAM" id="SignalP"/>
    </source>
</evidence>
<dbReference type="InterPro" id="IPR036318">
    <property type="entry name" value="FAD-bd_PCMH-like_sf"/>
</dbReference>
<evidence type="ECO:0000313" key="8">
    <source>
        <dbReference type="EMBL" id="RPD53461.1"/>
    </source>
</evidence>
<dbReference type="InterPro" id="IPR006094">
    <property type="entry name" value="Oxid_FAD_bind_N"/>
</dbReference>
<dbReference type="InterPro" id="IPR012951">
    <property type="entry name" value="BBE"/>
</dbReference>
<dbReference type="InterPro" id="IPR016167">
    <property type="entry name" value="FAD-bd_PCMH_sub1"/>
</dbReference>
<feature type="signal peptide" evidence="6">
    <location>
        <begin position="1"/>
        <end position="20"/>
    </location>
</feature>
<comment type="cofactor">
    <cofactor evidence="1">
        <name>FAD</name>
        <dbReference type="ChEBI" id="CHEBI:57692"/>
    </cofactor>
</comment>
<feature type="domain" description="FAD-binding PCMH-type" evidence="7">
    <location>
        <begin position="65"/>
        <end position="245"/>
    </location>
</feature>
<dbReference type="Gene3D" id="3.40.462.20">
    <property type="match status" value="1"/>
</dbReference>
<evidence type="ECO:0000313" key="9">
    <source>
        <dbReference type="Proteomes" id="UP000313359"/>
    </source>
</evidence>
<name>A0A5C2RQN0_9APHY</name>
<dbReference type="GO" id="GO:0071949">
    <property type="term" value="F:FAD binding"/>
    <property type="evidence" value="ECO:0007669"/>
    <property type="project" value="InterPro"/>
</dbReference>
<dbReference type="SUPFAM" id="SSF56176">
    <property type="entry name" value="FAD-binding/transporter-associated domain-like"/>
    <property type="match status" value="1"/>
</dbReference>
<evidence type="ECO:0000256" key="3">
    <source>
        <dbReference type="ARBA" id="ARBA00022630"/>
    </source>
</evidence>
<accession>A0A5C2RQN0</accession>
<dbReference type="OrthoDB" id="415825at2759"/>
<comment type="similarity">
    <text evidence="2">Belongs to the oxygen-dependent FAD-linked oxidoreductase family.</text>
</comment>
<evidence type="ECO:0000259" key="7">
    <source>
        <dbReference type="PROSITE" id="PS51387"/>
    </source>
</evidence>
<sequence>MHLSFTLLVLLSAFTTSVVAWAPLSSLQGRANNTFVNCLEQAGLDPVLQDEASYAANSSAYNLRFNYKPAAIVYPNNSTQVAAAVKCGAASGVKVNARGGGHSYAAFALGGEDGHLTVSLDRLRHLSLNGSTVTIGGGNRLGDVALYLWNNGKRALAHGTCPYVGIGGHAGQGGFGIPSRAWGLLADQITSIEIVTAAGDILTASSGSLSTGPNESSNPDLFWAAMGAGASFGIITQFTAETHEAVDSIAFQYAYANYTAEEASSGLLAWQKFASDPDTPLDANVGMQLHVSPDASTPHGIAFSVSGSYYGADVSKLNATMAPLLSALGNPTTTTIQTQDWITSVLYYAGAQNGSSALNTTTAAPDIHDHFYATSTFVSEQEPLGKASADALMQYFYGPGTKSAVEWFVIFDLYGGSKSAIRGRDADFNAFDARDALYSIQYYGTIPSSVSDQDGIKFIQGIKAALEQNQSNTTFKEYVNYIDSTYSAEVAHQKYYPTHTSRLTDLKNKYDANRVFHYPYDF</sequence>
<keyword evidence="9" id="KW-1185">Reference proteome</keyword>
<evidence type="ECO:0000256" key="1">
    <source>
        <dbReference type="ARBA" id="ARBA00001974"/>
    </source>
</evidence>
<keyword evidence="4" id="KW-0274">FAD</keyword>
<dbReference type="InterPro" id="IPR016166">
    <property type="entry name" value="FAD-bd_PCMH"/>
</dbReference>
<dbReference type="PANTHER" id="PTHR42973">
    <property type="entry name" value="BINDING OXIDOREDUCTASE, PUTATIVE (AFU_ORTHOLOGUE AFUA_1G17690)-RELATED"/>
    <property type="match status" value="1"/>
</dbReference>
<dbReference type="PROSITE" id="PS51387">
    <property type="entry name" value="FAD_PCMH"/>
    <property type="match status" value="1"/>
</dbReference>
<evidence type="ECO:0000256" key="5">
    <source>
        <dbReference type="ARBA" id="ARBA00023002"/>
    </source>
</evidence>
<dbReference type="Pfam" id="PF01565">
    <property type="entry name" value="FAD_binding_4"/>
    <property type="match status" value="1"/>
</dbReference>
<organism evidence="8 9">
    <name type="scientific">Lentinus tigrinus ALCF2SS1-6</name>
    <dbReference type="NCBI Taxonomy" id="1328759"/>
    <lineage>
        <taxon>Eukaryota</taxon>
        <taxon>Fungi</taxon>
        <taxon>Dikarya</taxon>
        <taxon>Basidiomycota</taxon>
        <taxon>Agaricomycotina</taxon>
        <taxon>Agaricomycetes</taxon>
        <taxon>Polyporales</taxon>
        <taxon>Polyporaceae</taxon>
        <taxon>Lentinus</taxon>
    </lineage>
</organism>
<evidence type="ECO:0000256" key="2">
    <source>
        <dbReference type="ARBA" id="ARBA00005466"/>
    </source>
</evidence>
<keyword evidence="6" id="KW-0732">Signal</keyword>
<dbReference type="EMBL" id="ML122321">
    <property type="protein sequence ID" value="RPD53461.1"/>
    <property type="molecule type" value="Genomic_DNA"/>
</dbReference>
<dbReference type="Proteomes" id="UP000313359">
    <property type="component" value="Unassembled WGS sequence"/>
</dbReference>
<gene>
    <name evidence="8" type="ORF">L227DRAFT_398553</name>
</gene>